<protein>
    <submittedName>
        <fullName evidence="1">Uncharacterized protein</fullName>
    </submittedName>
</protein>
<name>A0AAV4D0Q6_9GAST</name>
<accession>A0AAV4D0Q6</accession>
<dbReference type="EMBL" id="BLXT01007302">
    <property type="protein sequence ID" value="GFO37722.1"/>
    <property type="molecule type" value="Genomic_DNA"/>
</dbReference>
<evidence type="ECO:0000313" key="1">
    <source>
        <dbReference type="EMBL" id="GFO37722.1"/>
    </source>
</evidence>
<proteinExistence type="predicted"/>
<dbReference type="Proteomes" id="UP000735302">
    <property type="component" value="Unassembled WGS sequence"/>
</dbReference>
<reference evidence="1 2" key="1">
    <citation type="journal article" date="2021" name="Elife">
        <title>Chloroplast acquisition without the gene transfer in kleptoplastic sea slugs, Plakobranchus ocellatus.</title>
        <authorList>
            <person name="Maeda T."/>
            <person name="Takahashi S."/>
            <person name="Yoshida T."/>
            <person name="Shimamura S."/>
            <person name="Takaki Y."/>
            <person name="Nagai Y."/>
            <person name="Toyoda A."/>
            <person name="Suzuki Y."/>
            <person name="Arimoto A."/>
            <person name="Ishii H."/>
            <person name="Satoh N."/>
            <person name="Nishiyama T."/>
            <person name="Hasebe M."/>
            <person name="Maruyama T."/>
            <person name="Minagawa J."/>
            <person name="Obokata J."/>
            <person name="Shigenobu S."/>
        </authorList>
    </citation>
    <scope>NUCLEOTIDE SEQUENCE [LARGE SCALE GENOMIC DNA]</scope>
</reference>
<evidence type="ECO:0000313" key="2">
    <source>
        <dbReference type="Proteomes" id="UP000735302"/>
    </source>
</evidence>
<comment type="caution">
    <text evidence="1">The sequence shown here is derived from an EMBL/GenBank/DDBJ whole genome shotgun (WGS) entry which is preliminary data.</text>
</comment>
<gene>
    <name evidence="1" type="ORF">PoB_006422700</name>
</gene>
<dbReference type="AlphaFoldDB" id="A0AAV4D0Q6"/>
<keyword evidence="2" id="KW-1185">Reference proteome</keyword>
<organism evidence="1 2">
    <name type="scientific">Plakobranchus ocellatus</name>
    <dbReference type="NCBI Taxonomy" id="259542"/>
    <lineage>
        <taxon>Eukaryota</taxon>
        <taxon>Metazoa</taxon>
        <taxon>Spiralia</taxon>
        <taxon>Lophotrochozoa</taxon>
        <taxon>Mollusca</taxon>
        <taxon>Gastropoda</taxon>
        <taxon>Heterobranchia</taxon>
        <taxon>Euthyneura</taxon>
        <taxon>Panpulmonata</taxon>
        <taxon>Sacoglossa</taxon>
        <taxon>Placobranchoidea</taxon>
        <taxon>Plakobranchidae</taxon>
        <taxon>Plakobranchus</taxon>
    </lineage>
</organism>
<sequence>MLNYLTVLWMVNIRFIGEIELFVIDVDGVCIDLDVVKAGFEEDPGCRERSLQGRIKNFIKEGFYGGVGVGFGVFPNGSTGGKVAD</sequence>